<dbReference type="Gene3D" id="3.90.1510.10">
    <property type="entry name" value="Glycerate kinase, domain 2"/>
    <property type="match status" value="1"/>
</dbReference>
<dbReference type="GO" id="GO:0031388">
    <property type="term" value="P:organic acid phosphorylation"/>
    <property type="evidence" value="ECO:0007669"/>
    <property type="project" value="UniProtKB-UniRule"/>
</dbReference>
<dbReference type="Proteomes" id="UP000233440">
    <property type="component" value="Unassembled WGS sequence"/>
</dbReference>
<dbReference type="Pfam" id="PF02595">
    <property type="entry name" value="Gly_kinase"/>
    <property type="match status" value="1"/>
</dbReference>
<dbReference type="InterPro" id="IPR018193">
    <property type="entry name" value="Glyc_kinase_flavodox-like_fold"/>
</dbReference>
<evidence type="ECO:0000256" key="4">
    <source>
        <dbReference type="PIRNR" id="PIRNR006078"/>
    </source>
</evidence>
<dbReference type="SUPFAM" id="SSF110738">
    <property type="entry name" value="Glycerate kinase I"/>
    <property type="match status" value="1"/>
</dbReference>
<keyword evidence="3 4" id="KW-0418">Kinase</keyword>
<organism evidence="5 6">
    <name type="scientific">Heyndrickxia camelliae</name>
    <dbReference type="NCBI Taxonomy" id="1707093"/>
    <lineage>
        <taxon>Bacteria</taxon>
        <taxon>Bacillati</taxon>
        <taxon>Bacillota</taxon>
        <taxon>Bacilli</taxon>
        <taxon>Bacillales</taxon>
        <taxon>Bacillaceae</taxon>
        <taxon>Heyndrickxia</taxon>
    </lineage>
</organism>
<dbReference type="PIRSF" id="PIRSF006078">
    <property type="entry name" value="GlxK"/>
    <property type="match status" value="1"/>
</dbReference>
<gene>
    <name evidence="5" type="ORF">CWO92_17970</name>
</gene>
<dbReference type="PANTHER" id="PTHR21599:SF0">
    <property type="entry name" value="GLYCERATE KINASE"/>
    <property type="match status" value="1"/>
</dbReference>
<name>A0A2N3LGH5_9BACI</name>
<evidence type="ECO:0000256" key="1">
    <source>
        <dbReference type="ARBA" id="ARBA00006284"/>
    </source>
</evidence>
<evidence type="ECO:0000313" key="6">
    <source>
        <dbReference type="Proteomes" id="UP000233440"/>
    </source>
</evidence>
<dbReference type="Gene3D" id="3.40.50.10350">
    <property type="entry name" value="Glycerate kinase, domain 1"/>
    <property type="match status" value="1"/>
</dbReference>
<comment type="caution">
    <text evidence="5">The sequence shown here is derived from an EMBL/GenBank/DDBJ whole genome shotgun (WGS) entry which is preliminary data.</text>
</comment>
<evidence type="ECO:0000313" key="5">
    <source>
        <dbReference type="EMBL" id="PKR83674.1"/>
    </source>
</evidence>
<protein>
    <submittedName>
        <fullName evidence="5">Glycerate kinase</fullName>
    </submittedName>
</protein>
<dbReference type="InterPro" id="IPR004381">
    <property type="entry name" value="Glycerate_kinase"/>
</dbReference>
<dbReference type="RefSeq" id="WP_101355594.1">
    <property type="nucleotide sequence ID" value="NZ_PIQO01000016.1"/>
</dbReference>
<evidence type="ECO:0000256" key="2">
    <source>
        <dbReference type="ARBA" id="ARBA00022679"/>
    </source>
</evidence>
<dbReference type="EMBL" id="PIQO01000016">
    <property type="protein sequence ID" value="PKR83674.1"/>
    <property type="molecule type" value="Genomic_DNA"/>
</dbReference>
<dbReference type="InterPro" id="IPR018197">
    <property type="entry name" value="Glycerate_kinase_RE-like"/>
</dbReference>
<reference evidence="5 6" key="1">
    <citation type="submission" date="2017-11" db="EMBL/GenBank/DDBJ databases">
        <title>Bacillus camelliae sp. nov., isolated from pu'er tea.</title>
        <authorList>
            <person name="Niu L."/>
        </authorList>
    </citation>
    <scope>NUCLEOTIDE SEQUENCE [LARGE SCALE GENOMIC DNA]</scope>
    <source>
        <strain evidence="5 6">7578-1</strain>
    </source>
</reference>
<dbReference type="GO" id="GO:0008887">
    <property type="term" value="F:glycerate kinase activity"/>
    <property type="evidence" value="ECO:0007669"/>
    <property type="project" value="UniProtKB-UniRule"/>
</dbReference>
<sequence length="383" mass="40311">MKVLVALDSFKGSISSIEGGKAVVEGILPVFPDADIVALPLADGGEGTVDALVHATNGRYIKIPVIGPLHEKVLAAYGILGDGQTAVIEVAAACGLTLVPPAKRNPLSTTTYGVGELILDAIEKGCRKFIIGLGGSATNDGGLGMLQALGYRFLDKRNQSVGVDGKSLKHIERIVLNHVHPKLRDCEFDIACDVHNPLYGPNGAAYIFGPQKGANQEMVEELDEGLRHFGMVIEQQLGLNISDISGAGAAGGLGGAFAGFLNGQLRSGTQLILDVLQIESHLQSADFVITGEGRLDSQTAMGKAPYGIAELASKYQVPVIALAGGISTDSSALNNLGITSYFSIMNEPMSLEQAMDCNKAYENLTFTSNQLFRLIKAVLFKEG</sequence>
<comment type="similarity">
    <text evidence="1 4">Belongs to the glycerate kinase type-1 family.</text>
</comment>
<dbReference type="PANTHER" id="PTHR21599">
    <property type="entry name" value="GLYCERATE KINASE"/>
    <property type="match status" value="1"/>
</dbReference>
<proteinExistence type="inferred from homology"/>
<evidence type="ECO:0000256" key="3">
    <source>
        <dbReference type="ARBA" id="ARBA00022777"/>
    </source>
</evidence>
<dbReference type="NCBIfam" id="TIGR00045">
    <property type="entry name" value="glycerate kinase"/>
    <property type="match status" value="1"/>
</dbReference>
<keyword evidence="6" id="KW-1185">Reference proteome</keyword>
<dbReference type="OrthoDB" id="9774290at2"/>
<accession>A0A2N3LGH5</accession>
<dbReference type="InterPro" id="IPR036129">
    <property type="entry name" value="Glycerate_kinase_sf"/>
</dbReference>
<dbReference type="AlphaFoldDB" id="A0A2N3LGH5"/>
<keyword evidence="2 4" id="KW-0808">Transferase</keyword>